<dbReference type="CDD" id="cd14847">
    <property type="entry name" value="DD-carboxypeptidase_like"/>
    <property type="match status" value="1"/>
</dbReference>
<dbReference type="GO" id="GO:0004180">
    <property type="term" value="F:carboxypeptidase activity"/>
    <property type="evidence" value="ECO:0007669"/>
    <property type="project" value="UniProtKB-KW"/>
</dbReference>
<dbReference type="OrthoDB" id="9792074at2"/>
<gene>
    <name evidence="2" type="ORF">GCE9029_02044</name>
</gene>
<evidence type="ECO:0000313" key="3">
    <source>
        <dbReference type="Proteomes" id="UP000071641"/>
    </source>
</evidence>
<dbReference type="STRING" id="1796497.GCE9029_02044"/>
<keyword evidence="3" id="KW-1185">Reference proteome</keyword>
<dbReference type="Gene3D" id="3.30.1380.10">
    <property type="match status" value="1"/>
</dbReference>
<evidence type="ECO:0000259" key="1">
    <source>
        <dbReference type="Pfam" id="PF02557"/>
    </source>
</evidence>
<dbReference type="InterPro" id="IPR052179">
    <property type="entry name" value="DD-CPase-like"/>
</dbReference>
<dbReference type="RefSeq" id="WP_062663049.1">
    <property type="nucleotide sequence ID" value="NZ_FIZX01000001.1"/>
</dbReference>
<evidence type="ECO:0000313" key="2">
    <source>
        <dbReference type="EMBL" id="CZF80395.1"/>
    </source>
</evidence>
<name>A0A128F1H4_9GAMM</name>
<dbReference type="GO" id="GO:0006508">
    <property type="term" value="P:proteolysis"/>
    <property type="evidence" value="ECO:0007669"/>
    <property type="project" value="InterPro"/>
</dbReference>
<dbReference type="SUPFAM" id="SSF55166">
    <property type="entry name" value="Hedgehog/DD-peptidase"/>
    <property type="match status" value="1"/>
</dbReference>
<dbReference type="Proteomes" id="UP000071641">
    <property type="component" value="Unassembled WGS sequence"/>
</dbReference>
<feature type="domain" description="D-alanyl-D-alanine carboxypeptidase-like core" evidence="1">
    <location>
        <begin position="24"/>
        <end position="177"/>
    </location>
</feature>
<protein>
    <submittedName>
        <fullName evidence="2">D-alanyl-D-alanine carboxypeptidase</fullName>
    </submittedName>
</protein>
<accession>A0A128F1H4</accession>
<dbReference type="PANTHER" id="PTHR34385">
    <property type="entry name" value="D-ALANYL-D-ALANINE CARBOXYPEPTIDASE"/>
    <property type="match status" value="1"/>
</dbReference>
<proteinExistence type="predicted"/>
<keyword evidence="2" id="KW-0121">Carboxypeptidase</keyword>
<dbReference type="InterPro" id="IPR009045">
    <property type="entry name" value="Zn_M74/Hedgehog-like"/>
</dbReference>
<dbReference type="Pfam" id="PF02557">
    <property type="entry name" value="VanY"/>
    <property type="match status" value="1"/>
</dbReference>
<dbReference type="EMBL" id="FIZX01000001">
    <property type="protein sequence ID" value="CZF80395.1"/>
    <property type="molecule type" value="Genomic_DNA"/>
</dbReference>
<dbReference type="PANTHER" id="PTHR34385:SF1">
    <property type="entry name" value="PEPTIDOGLYCAN L-ALANYL-D-GLUTAMATE ENDOPEPTIDASE CWLK"/>
    <property type="match status" value="1"/>
</dbReference>
<reference evidence="3" key="1">
    <citation type="submission" date="2016-02" db="EMBL/GenBank/DDBJ databases">
        <authorList>
            <person name="Rodrigo-Torres Lidia"/>
            <person name="Arahal R.David."/>
        </authorList>
    </citation>
    <scope>NUCLEOTIDE SEQUENCE [LARGE SCALE GENOMIC DNA]</scope>
    <source>
        <strain evidence="3">CECT 9029</strain>
    </source>
</reference>
<sequence length="224" mass="25435">MSWTLSSLTGQSQDHLCTLADGLMLHNEVQSDFLAMQSAAEKAGFELTIASSFRDFTRQQMIWDNKFNGLRPILDGDGNPLDVSQFSEDDKVRAILRWSALPGASRHHWGTDIDIYAKNLLPESISTQLEPWEYLTGHQKPFFDWLLINMKTHGFYLPYREDRGGVAFEPWHISHIPTTQGALDILTPDALRTAIASSDIAGRETVLNQLDWIYFQYVSNVCEV</sequence>
<dbReference type="InterPro" id="IPR003709">
    <property type="entry name" value="VanY-like_core_dom"/>
</dbReference>
<keyword evidence="2" id="KW-0645">Protease</keyword>
<keyword evidence="2" id="KW-0378">Hydrolase</keyword>
<organism evidence="2 3">
    <name type="scientific">Grimontia celer</name>
    <dbReference type="NCBI Taxonomy" id="1796497"/>
    <lineage>
        <taxon>Bacteria</taxon>
        <taxon>Pseudomonadati</taxon>
        <taxon>Pseudomonadota</taxon>
        <taxon>Gammaproteobacteria</taxon>
        <taxon>Vibrionales</taxon>
        <taxon>Vibrionaceae</taxon>
        <taxon>Grimontia</taxon>
    </lineage>
</organism>
<dbReference type="AlphaFoldDB" id="A0A128F1H4"/>